<evidence type="ECO:0000313" key="3">
    <source>
        <dbReference type="Proteomes" id="UP001163878"/>
    </source>
</evidence>
<feature type="region of interest" description="Disordered" evidence="1">
    <location>
        <begin position="960"/>
        <end position="985"/>
    </location>
</feature>
<protein>
    <submittedName>
        <fullName evidence="2">DNRLRE domain-containing protein</fullName>
    </submittedName>
</protein>
<gene>
    <name evidence="2" type="ORF">OGH68_25790</name>
</gene>
<name>A0ABY6IC23_STRPE</name>
<reference evidence="2" key="1">
    <citation type="submission" date="2022-10" db="EMBL/GenBank/DDBJ databases">
        <title>Cytochrome P450 Catalyzes Benzene Ring Formation in the Biosynthesis of Trialkyl-Substituted Aromatic Polyketides.</title>
        <authorList>
            <person name="Zhao E."/>
            <person name="Ge H."/>
        </authorList>
    </citation>
    <scope>NUCLEOTIDE SEQUENCE</scope>
    <source>
        <strain evidence="2">NA0869</strain>
    </source>
</reference>
<dbReference type="InterPro" id="IPR028994">
    <property type="entry name" value="Integrin_alpha_N"/>
</dbReference>
<dbReference type="NCBIfam" id="NF033679">
    <property type="entry name" value="DNRLRE_dom"/>
    <property type="match status" value="1"/>
</dbReference>
<keyword evidence="3" id="KW-1185">Reference proteome</keyword>
<organism evidence="2 3">
    <name type="scientific">Streptomyces peucetius</name>
    <dbReference type="NCBI Taxonomy" id="1950"/>
    <lineage>
        <taxon>Bacteria</taxon>
        <taxon>Bacillati</taxon>
        <taxon>Actinomycetota</taxon>
        <taxon>Actinomycetes</taxon>
        <taxon>Kitasatosporales</taxon>
        <taxon>Streptomycetaceae</taxon>
        <taxon>Streptomyces</taxon>
    </lineage>
</organism>
<accession>A0ABY6IC23</accession>
<feature type="region of interest" description="Disordered" evidence="1">
    <location>
        <begin position="482"/>
        <end position="504"/>
    </location>
</feature>
<feature type="compositionally biased region" description="Polar residues" evidence="1">
    <location>
        <begin position="976"/>
        <end position="985"/>
    </location>
</feature>
<feature type="compositionally biased region" description="Low complexity" evidence="1">
    <location>
        <begin position="487"/>
        <end position="501"/>
    </location>
</feature>
<evidence type="ECO:0000313" key="2">
    <source>
        <dbReference type="EMBL" id="UYQ64535.1"/>
    </source>
</evidence>
<proteinExistence type="predicted"/>
<dbReference type="Proteomes" id="UP001163878">
    <property type="component" value="Chromosome"/>
</dbReference>
<dbReference type="SUPFAM" id="SSF69318">
    <property type="entry name" value="Integrin alpha N-terminal domain"/>
    <property type="match status" value="1"/>
</dbReference>
<dbReference type="EMBL" id="CP107567">
    <property type="protein sequence ID" value="UYQ64535.1"/>
    <property type="molecule type" value="Genomic_DNA"/>
</dbReference>
<sequence>MALAVRSGKQVLVDTATTATNLTWALPNGQLRSRIHALPQRVKQADGTWSAIDTELRRTAKAPGALGVRPVNAPLPVRFSNGFPDASRANGRADRSYGRVPLTVRADEEPGGETGTTVLAEVDIAGHTVAYTWPGALPEPVLDGPRALYSEVLPAVDLLVVAREEGGFGQLLIVKTPEAAEQKELEDITFGLRSATARFEHDATTGGVQVVDKESGEEITSIPTPFVWDSAGRNPEAPEAPVSTSVATAADVLKLSGLAGVEPGAHQSPMPSRLDGDGTGDALLHLDAAATGVFDDPEVRFPVFVDPTLRSGWNAWTTAYKPYPNTSFYNGTNFNSGTSDARVGHEDDTGGTARSFWRMGYSSSLKGAKVTRGVFKVLNNHSWSCDPRQFQLKMTGAISSGTTWNKQPSWGTLQEAKSFAHGYGSGCLDEYVEFNVQNAAQKGADAGSSSITLGMHATSENDTKTWRKFRATSATLEVDYNRAPQEPTGGTTTPGGACVPGPGLGRTVGKTDLTLSASATDPDGNLKSLRFRFWKTGTPAPAGNLRTPLSNGKATLEVPSESLADGVTYAWDVRAEDTEGAVSSFFPPGTEPCRITVDGDAPPAPDIETEVFKQATDDGMTWATVKFGETGSITFSAQDAATFHYAFESVGYKVVEATNGRATIPDLKPPHSGPTTLTVYAFDAYGNRSQRTNYTFYLPPGDMPDGPGDTSGDGRPDLLIINAAGELQTLMGGIDGDLYSYLDASYTSDNKLNPAGHWYDPANGEAALIAKHSDTYPGDGTTDLFARTPDGGFWLYPGDGYGSFNVDKRLRVRLPSNAPAPSTWTQIKAVGDVTGDKLPDLFLRAGNAYWALTGYTGASFQQATLMNGSAWGPGREIVNVADADLDGTPDLVWRNPDNGNVYVRHGKPGPQADSVELASLTTAAASRDGDVLYGTGWTQSQVSAIIGVPDLNGDRVPDMWARSGTDGKTSVHHPSKTSVGSPTPNVILSTDWSAVKSFG</sequence>
<dbReference type="RefSeq" id="WP_264247356.1">
    <property type="nucleotide sequence ID" value="NZ_CP107567.1"/>
</dbReference>
<evidence type="ECO:0000256" key="1">
    <source>
        <dbReference type="SAM" id="MobiDB-lite"/>
    </source>
</evidence>
<dbReference type="Gene3D" id="2.130.10.130">
    <property type="entry name" value="Integrin alpha, N-terminal"/>
    <property type="match status" value="1"/>
</dbReference>